<dbReference type="EMBL" id="CM035408">
    <property type="protein sequence ID" value="KAH7441302.1"/>
    <property type="molecule type" value="Genomic_DNA"/>
</dbReference>
<evidence type="ECO:0000313" key="12">
    <source>
        <dbReference type="Proteomes" id="UP000825935"/>
    </source>
</evidence>
<comment type="subcellular location">
    <subcellularLocation>
        <location evidence="1">Membrane</location>
        <topology evidence="1">Single-pass membrane protein</topology>
    </subcellularLocation>
</comment>
<dbReference type="GO" id="GO:0016413">
    <property type="term" value="F:O-acetyltransferase activity"/>
    <property type="evidence" value="ECO:0007669"/>
    <property type="project" value="InterPro"/>
</dbReference>
<evidence type="ECO:0000256" key="8">
    <source>
        <dbReference type="SAM" id="Phobius"/>
    </source>
</evidence>
<dbReference type="Proteomes" id="UP000825935">
    <property type="component" value="Chromosome 3"/>
</dbReference>
<dbReference type="Pfam" id="PF14416">
    <property type="entry name" value="PMR5N"/>
    <property type="match status" value="1"/>
</dbReference>
<sequence>MYLEFFHRWRLGFLFMCIAGILLPFFGFLALSPYSWLKDFVFSIPNRSLRHYHAGDVIPVYRSMPSTSSSQPWTLSSSRKTKDAKNVRALPSPVVSPTVRTSRDSSKGIFVSDLQHPSSTSPPQIPLSVSFPSKSADCEPCDISVGQWILDGDHYPLYQPSSCPYVDQAFRCQDNGRPDSHYLKWRWKPKDCDLERFDARRLLEKLRGKRMVFAGDSLVRNQWESMLCLLREGLTNKDHMFEIKGSQITKGKGNYAFRFPDYNATVEFHRSHFLVAEGKQVDHENNKSRPILHIDTIHSTSKKWLNADILVFTTGHWWNHGKTAKGKDYFQESDVVYKILPVMEAFRRAMNTWASWIDENLNRRQTKVFFAGYSPRHFIGGEWDSGGRCDKETAPILEESQLTGYPDKMLVIQDIVQRMKHPVQILNVTHLSEFRKDAHPSMYGESPRENLSDKSPHQDCSHWCLPGLPDIWNEVLYAYI</sequence>
<dbReference type="GO" id="GO:0005794">
    <property type="term" value="C:Golgi apparatus"/>
    <property type="evidence" value="ECO:0007669"/>
    <property type="project" value="TreeGrafter"/>
</dbReference>
<dbReference type="GO" id="GO:0016020">
    <property type="term" value="C:membrane"/>
    <property type="evidence" value="ECO:0007669"/>
    <property type="project" value="UniProtKB-SubCell"/>
</dbReference>
<keyword evidence="5 8" id="KW-1133">Transmembrane helix</keyword>
<dbReference type="AlphaFoldDB" id="A0A8T2V1L2"/>
<feature type="compositionally biased region" description="Low complexity" evidence="7">
    <location>
        <begin position="65"/>
        <end position="78"/>
    </location>
</feature>
<evidence type="ECO:0000256" key="1">
    <source>
        <dbReference type="ARBA" id="ARBA00004167"/>
    </source>
</evidence>
<evidence type="ECO:0000256" key="6">
    <source>
        <dbReference type="ARBA" id="ARBA00023136"/>
    </source>
</evidence>
<evidence type="ECO:0000256" key="2">
    <source>
        <dbReference type="ARBA" id="ARBA00007727"/>
    </source>
</evidence>
<feature type="transmembrane region" description="Helical" evidence="8">
    <location>
        <begin position="12"/>
        <end position="37"/>
    </location>
</feature>
<dbReference type="Pfam" id="PF13839">
    <property type="entry name" value="PC-Esterase"/>
    <property type="match status" value="1"/>
</dbReference>
<evidence type="ECO:0000256" key="4">
    <source>
        <dbReference type="ARBA" id="ARBA00022968"/>
    </source>
</evidence>
<dbReference type="PANTHER" id="PTHR32285:SF8">
    <property type="entry name" value="PROTEIN TRICHOME BIREFRINGENCE-LIKE 5"/>
    <property type="match status" value="1"/>
</dbReference>
<evidence type="ECO:0000259" key="9">
    <source>
        <dbReference type="Pfam" id="PF13839"/>
    </source>
</evidence>
<proteinExistence type="inferred from homology"/>
<dbReference type="OrthoDB" id="630188at2759"/>
<accession>A0A8T2V1L2</accession>
<keyword evidence="12" id="KW-1185">Reference proteome</keyword>
<dbReference type="OMA" id="GSCNKES"/>
<evidence type="ECO:0000313" key="11">
    <source>
        <dbReference type="EMBL" id="KAH7441302.1"/>
    </source>
</evidence>
<dbReference type="InterPro" id="IPR025846">
    <property type="entry name" value="TBL_N"/>
</dbReference>
<feature type="domain" description="Trichome birefringence-like N-terminal" evidence="10">
    <location>
        <begin position="140"/>
        <end position="193"/>
    </location>
</feature>
<keyword evidence="4" id="KW-0735">Signal-anchor</keyword>
<name>A0A8T2V1L2_CERRI</name>
<protein>
    <recommendedName>
        <fullName evidence="13">Trichome birefringence-like N-terminal domain-containing protein</fullName>
    </recommendedName>
</protein>
<evidence type="ECO:0000256" key="7">
    <source>
        <dbReference type="SAM" id="MobiDB-lite"/>
    </source>
</evidence>
<evidence type="ECO:0000259" key="10">
    <source>
        <dbReference type="Pfam" id="PF14416"/>
    </source>
</evidence>
<comment type="caution">
    <text evidence="11">The sequence shown here is derived from an EMBL/GenBank/DDBJ whole genome shotgun (WGS) entry which is preliminary data.</text>
</comment>
<evidence type="ECO:0000256" key="3">
    <source>
        <dbReference type="ARBA" id="ARBA00022692"/>
    </source>
</evidence>
<keyword evidence="6 8" id="KW-0472">Membrane</keyword>
<feature type="region of interest" description="Disordered" evidence="7">
    <location>
        <begin position="64"/>
        <end position="87"/>
    </location>
</feature>
<dbReference type="InterPro" id="IPR029962">
    <property type="entry name" value="TBL"/>
</dbReference>
<feature type="domain" description="Trichome birefringence-like C-terminal" evidence="9">
    <location>
        <begin position="194"/>
        <end position="478"/>
    </location>
</feature>
<gene>
    <name evidence="11" type="ORF">KP509_03G032900</name>
</gene>
<evidence type="ECO:0000256" key="5">
    <source>
        <dbReference type="ARBA" id="ARBA00022989"/>
    </source>
</evidence>
<evidence type="ECO:0008006" key="13">
    <source>
        <dbReference type="Google" id="ProtNLM"/>
    </source>
</evidence>
<comment type="similarity">
    <text evidence="2">Belongs to the PC-esterase family. TBL subfamily.</text>
</comment>
<dbReference type="InterPro" id="IPR026057">
    <property type="entry name" value="TBL_C"/>
</dbReference>
<dbReference type="PANTHER" id="PTHR32285">
    <property type="entry name" value="PROTEIN TRICHOME BIREFRINGENCE-LIKE 9-RELATED"/>
    <property type="match status" value="1"/>
</dbReference>
<organism evidence="11 12">
    <name type="scientific">Ceratopteris richardii</name>
    <name type="common">Triangle waterfern</name>
    <dbReference type="NCBI Taxonomy" id="49495"/>
    <lineage>
        <taxon>Eukaryota</taxon>
        <taxon>Viridiplantae</taxon>
        <taxon>Streptophyta</taxon>
        <taxon>Embryophyta</taxon>
        <taxon>Tracheophyta</taxon>
        <taxon>Polypodiopsida</taxon>
        <taxon>Polypodiidae</taxon>
        <taxon>Polypodiales</taxon>
        <taxon>Pteridineae</taxon>
        <taxon>Pteridaceae</taxon>
        <taxon>Parkerioideae</taxon>
        <taxon>Ceratopteris</taxon>
    </lineage>
</organism>
<reference evidence="11" key="1">
    <citation type="submission" date="2021-08" db="EMBL/GenBank/DDBJ databases">
        <title>WGS assembly of Ceratopteris richardii.</title>
        <authorList>
            <person name="Marchant D.B."/>
            <person name="Chen G."/>
            <person name="Jenkins J."/>
            <person name="Shu S."/>
            <person name="Leebens-Mack J."/>
            <person name="Grimwood J."/>
            <person name="Schmutz J."/>
            <person name="Soltis P."/>
            <person name="Soltis D."/>
            <person name="Chen Z.-H."/>
        </authorList>
    </citation>
    <scope>NUCLEOTIDE SEQUENCE</scope>
    <source>
        <strain evidence="11">Whitten #5841</strain>
        <tissue evidence="11">Leaf</tissue>
    </source>
</reference>
<keyword evidence="3 8" id="KW-0812">Transmembrane</keyword>